<name>A0A3L6S6T7_PANMI</name>
<dbReference type="Proteomes" id="UP000275267">
    <property type="component" value="Unassembled WGS sequence"/>
</dbReference>
<comment type="caution">
    <text evidence="5">The sequence shown here is derived from an EMBL/GenBank/DDBJ whole genome shotgun (WGS) entry which is preliminary data.</text>
</comment>
<evidence type="ECO:0000313" key="6">
    <source>
        <dbReference type="Proteomes" id="UP000275267"/>
    </source>
</evidence>
<proteinExistence type="inferred from homology"/>
<evidence type="ECO:0000256" key="1">
    <source>
        <dbReference type="ARBA" id="ARBA00001933"/>
    </source>
</evidence>
<dbReference type="EMBL" id="PQIB02000005">
    <property type="protein sequence ID" value="RLN15943.1"/>
    <property type="molecule type" value="Genomic_DNA"/>
</dbReference>
<gene>
    <name evidence="5" type="ORF">C2845_PM02G14990</name>
</gene>
<dbReference type="PANTHER" id="PTHR43379">
    <property type="entry name" value="CYSTATHIONINE GAMMA-SYNTHASE"/>
    <property type="match status" value="1"/>
</dbReference>
<dbReference type="InterPro" id="IPR015424">
    <property type="entry name" value="PyrdxlP-dep_Trfase"/>
</dbReference>
<dbReference type="OrthoDB" id="671678at2759"/>
<dbReference type="SUPFAM" id="SSF53383">
    <property type="entry name" value="PLP-dependent transferases"/>
    <property type="match status" value="1"/>
</dbReference>
<dbReference type="GO" id="GO:0009507">
    <property type="term" value="C:chloroplast"/>
    <property type="evidence" value="ECO:0007669"/>
    <property type="project" value="TreeGrafter"/>
</dbReference>
<dbReference type="PANTHER" id="PTHR43379:SF3">
    <property type="entry name" value="CYS_MET METABOLISM PLP-DEPENDENT ENZYME FAMILY PROTEIN"/>
    <property type="match status" value="1"/>
</dbReference>
<dbReference type="Pfam" id="PF04195">
    <property type="entry name" value="Transposase_28"/>
    <property type="match status" value="1"/>
</dbReference>
<dbReference type="GO" id="GO:0009086">
    <property type="term" value="P:methionine biosynthetic process"/>
    <property type="evidence" value="ECO:0007669"/>
    <property type="project" value="InterPro"/>
</dbReference>
<dbReference type="GO" id="GO:0003962">
    <property type="term" value="F:cystathionine gamma-synthase activity"/>
    <property type="evidence" value="ECO:0007669"/>
    <property type="project" value="InterPro"/>
</dbReference>
<comment type="similarity">
    <text evidence="3">Belongs to the trans-sulfuration enzymes family.</text>
</comment>
<sequence length="257" mass="28734">MIIRGLKTMAHRVEAENSTALRMARLLERHPKIERVHYPGLNSSRWHEVAQVQMAGYGGVVTFEMKSDLHGTMRFIDALEIPFIATSLGGCESLVQQLDYSLERFGNLVQLPLIRPVPRSLLAAHLCLLASMQERWIRLPLHPFVAGALANYGIVPSQLAPNGWRVLITFALLCHFRGTPQWRQWPDGTVLSWPAAKQFRSSLRTQESLTGLHAGYGGNAPAAVPVLEVGSSRLELLLVLDTWILQVQVCIKDWQSS</sequence>
<dbReference type="STRING" id="4540.A0A3L6S6T7"/>
<protein>
    <recommendedName>
        <fullName evidence="4">Transposase (putative) gypsy type domain-containing protein</fullName>
    </recommendedName>
</protein>
<dbReference type="Pfam" id="PF01053">
    <property type="entry name" value="Cys_Met_Meta_PP"/>
    <property type="match status" value="1"/>
</dbReference>
<dbReference type="AlphaFoldDB" id="A0A3L6S6T7"/>
<accession>A0A3L6S6T7</accession>
<evidence type="ECO:0000256" key="3">
    <source>
        <dbReference type="RuleBase" id="RU362118"/>
    </source>
</evidence>
<keyword evidence="6" id="KW-1185">Reference proteome</keyword>
<dbReference type="InterPro" id="IPR015422">
    <property type="entry name" value="PyrdxlP-dep_Trfase_small"/>
</dbReference>
<comment type="cofactor">
    <cofactor evidence="1 3">
        <name>pyridoxal 5'-phosphate</name>
        <dbReference type="ChEBI" id="CHEBI:597326"/>
    </cofactor>
</comment>
<evidence type="ECO:0000259" key="4">
    <source>
        <dbReference type="Pfam" id="PF04195"/>
    </source>
</evidence>
<evidence type="ECO:0000256" key="2">
    <source>
        <dbReference type="ARBA" id="ARBA00022898"/>
    </source>
</evidence>
<dbReference type="GO" id="GO:0019346">
    <property type="term" value="P:transsulfuration"/>
    <property type="evidence" value="ECO:0007669"/>
    <property type="project" value="InterPro"/>
</dbReference>
<dbReference type="GO" id="GO:0030170">
    <property type="term" value="F:pyridoxal phosphate binding"/>
    <property type="evidence" value="ECO:0007669"/>
    <property type="project" value="InterPro"/>
</dbReference>
<dbReference type="Gene3D" id="3.90.1150.10">
    <property type="entry name" value="Aspartate Aminotransferase, domain 1"/>
    <property type="match status" value="1"/>
</dbReference>
<organism evidence="5 6">
    <name type="scientific">Panicum miliaceum</name>
    <name type="common">Proso millet</name>
    <name type="synonym">Broomcorn millet</name>
    <dbReference type="NCBI Taxonomy" id="4540"/>
    <lineage>
        <taxon>Eukaryota</taxon>
        <taxon>Viridiplantae</taxon>
        <taxon>Streptophyta</taxon>
        <taxon>Embryophyta</taxon>
        <taxon>Tracheophyta</taxon>
        <taxon>Spermatophyta</taxon>
        <taxon>Magnoliopsida</taxon>
        <taxon>Liliopsida</taxon>
        <taxon>Poales</taxon>
        <taxon>Poaceae</taxon>
        <taxon>PACMAD clade</taxon>
        <taxon>Panicoideae</taxon>
        <taxon>Panicodae</taxon>
        <taxon>Paniceae</taxon>
        <taxon>Panicinae</taxon>
        <taxon>Panicum</taxon>
        <taxon>Panicum sect. Panicum</taxon>
    </lineage>
</organism>
<evidence type="ECO:0000313" key="5">
    <source>
        <dbReference type="EMBL" id="RLN15943.1"/>
    </source>
</evidence>
<dbReference type="InterPro" id="IPR007321">
    <property type="entry name" value="Transposase_28"/>
</dbReference>
<reference evidence="6" key="1">
    <citation type="journal article" date="2019" name="Nat. Commun.">
        <title>The genome of broomcorn millet.</title>
        <authorList>
            <person name="Zou C."/>
            <person name="Miki D."/>
            <person name="Li D."/>
            <person name="Tang Q."/>
            <person name="Xiao L."/>
            <person name="Rajput S."/>
            <person name="Deng P."/>
            <person name="Jia W."/>
            <person name="Huang R."/>
            <person name="Zhang M."/>
            <person name="Sun Y."/>
            <person name="Hu J."/>
            <person name="Fu X."/>
            <person name="Schnable P.S."/>
            <person name="Li F."/>
            <person name="Zhang H."/>
            <person name="Feng B."/>
            <person name="Zhu X."/>
            <person name="Liu R."/>
            <person name="Schnable J.C."/>
            <person name="Zhu J.-K."/>
            <person name="Zhang H."/>
        </authorList>
    </citation>
    <scope>NUCLEOTIDE SEQUENCE [LARGE SCALE GENOMIC DNA]</scope>
</reference>
<feature type="domain" description="Transposase (putative) gypsy type" evidence="4">
    <location>
        <begin position="129"/>
        <end position="175"/>
    </location>
</feature>
<dbReference type="InterPro" id="IPR000277">
    <property type="entry name" value="Cys/Met-Metab_PyrdxlP-dep_enz"/>
</dbReference>
<dbReference type="InterPro" id="IPR044639">
    <property type="entry name" value="CGS1/2"/>
</dbReference>
<keyword evidence="2 3" id="KW-0663">Pyridoxal phosphate</keyword>